<name>A0ABP3X1Z9_9ALTE</name>
<organism evidence="5 6">
    <name type="scientific">Aliiglaciecola litoralis</name>
    <dbReference type="NCBI Taxonomy" id="582857"/>
    <lineage>
        <taxon>Bacteria</taxon>
        <taxon>Pseudomonadati</taxon>
        <taxon>Pseudomonadota</taxon>
        <taxon>Gammaproteobacteria</taxon>
        <taxon>Alteromonadales</taxon>
        <taxon>Alteromonadaceae</taxon>
        <taxon>Aliiglaciecola</taxon>
    </lineage>
</organism>
<feature type="signal peptide" evidence="1">
    <location>
        <begin position="1"/>
        <end position="21"/>
    </location>
</feature>
<dbReference type="Pfam" id="PF10566">
    <property type="entry name" value="Glyco_hydro_97"/>
    <property type="match status" value="1"/>
</dbReference>
<dbReference type="Pfam" id="PF14509">
    <property type="entry name" value="GH97_C"/>
    <property type="match status" value="1"/>
</dbReference>
<dbReference type="InterPro" id="IPR052720">
    <property type="entry name" value="Glycosyl_hydrolase_97"/>
</dbReference>
<dbReference type="InterPro" id="IPR017853">
    <property type="entry name" value="GH"/>
</dbReference>
<dbReference type="EMBL" id="BAAAFD010000008">
    <property type="protein sequence ID" value="GAA0858375.1"/>
    <property type="molecule type" value="Genomic_DNA"/>
</dbReference>
<evidence type="ECO:0000313" key="6">
    <source>
        <dbReference type="Proteomes" id="UP001500359"/>
    </source>
</evidence>
<feature type="domain" description="Glycosyl-hydrolase 97 N-terminal" evidence="3">
    <location>
        <begin position="26"/>
        <end position="272"/>
    </location>
</feature>
<dbReference type="PANTHER" id="PTHR35803:SF1">
    <property type="entry name" value="GLUCAN 1,4-ALPHA-GLUCOSIDASE SUSB"/>
    <property type="match status" value="1"/>
</dbReference>
<feature type="domain" description="Glycosyl-hydrolase 97 catalytic" evidence="2">
    <location>
        <begin position="290"/>
        <end position="477"/>
    </location>
</feature>
<proteinExistence type="predicted"/>
<dbReference type="SUPFAM" id="SSF51445">
    <property type="entry name" value="(Trans)glycosidases"/>
    <property type="match status" value="1"/>
</dbReference>
<dbReference type="InterPro" id="IPR013785">
    <property type="entry name" value="Aldolase_TIM"/>
</dbReference>
<dbReference type="InterPro" id="IPR014718">
    <property type="entry name" value="GH-type_carb-bd"/>
</dbReference>
<dbReference type="Pfam" id="PF14508">
    <property type="entry name" value="GH97_N"/>
    <property type="match status" value="1"/>
</dbReference>
<feature type="domain" description="Glycosyl-hydrolase 97 C-terminal oligomerisation" evidence="4">
    <location>
        <begin position="581"/>
        <end position="687"/>
    </location>
</feature>
<dbReference type="RefSeq" id="WP_343860967.1">
    <property type="nucleotide sequence ID" value="NZ_BAAAFD010000008.1"/>
</dbReference>
<evidence type="ECO:0000259" key="3">
    <source>
        <dbReference type="Pfam" id="PF14508"/>
    </source>
</evidence>
<dbReference type="Proteomes" id="UP001500359">
    <property type="component" value="Unassembled WGS sequence"/>
</dbReference>
<dbReference type="Gene3D" id="3.20.20.70">
    <property type="entry name" value="Aldolase class I"/>
    <property type="match status" value="1"/>
</dbReference>
<evidence type="ECO:0000313" key="5">
    <source>
        <dbReference type="EMBL" id="GAA0858375.1"/>
    </source>
</evidence>
<dbReference type="InterPro" id="IPR019563">
    <property type="entry name" value="GH97_catalytic"/>
</dbReference>
<evidence type="ECO:0000259" key="4">
    <source>
        <dbReference type="Pfam" id="PF14509"/>
    </source>
</evidence>
<dbReference type="InterPro" id="IPR029483">
    <property type="entry name" value="GH97_C"/>
</dbReference>
<evidence type="ECO:0000259" key="2">
    <source>
        <dbReference type="Pfam" id="PF10566"/>
    </source>
</evidence>
<dbReference type="PANTHER" id="PTHR35803">
    <property type="entry name" value="GLUCAN 1,4-ALPHA-GLUCOSIDASE SUSB-RELATED"/>
    <property type="match status" value="1"/>
</dbReference>
<keyword evidence="6" id="KW-1185">Reference proteome</keyword>
<protein>
    <submittedName>
        <fullName evidence="5">Glycoside hydrolase family 97 protein</fullName>
    </submittedName>
</protein>
<feature type="chain" id="PRO_5046925233" evidence="1">
    <location>
        <begin position="22"/>
        <end position="689"/>
    </location>
</feature>
<reference evidence="6" key="1">
    <citation type="journal article" date="2019" name="Int. J. Syst. Evol. Microbiol.">
        <title>The Global Catalogue of Microorganisms (GCM) 10K type strain sequencing project: providing services to taxonomists for standard genome sequencing and annotation.</title>
        <authorList>
            <consortium name="The Broad Institute Genomics Platform"/>
            <consortium name="The Broad Institute Genome Sequencing Center for Infectious Disease"/>
            <person name="Wu L."/>
            <person name="Ma J."/>
        </authorList>
    </citation>
    <scope>NUCLEOTIDE SEQUENCE [LARGE SCALE GENOMIC DNA]</scope>
    <source>
        <strain evidence="6">JCM 15896</strain>
    </source>
</reference>
<keyword evidence="5" id="KW-0378">Hydrolase</keyword>
<dbReference type="InterPro" id="IPR029486">
    <property type="entry name" value="GH97_N"/>
</dbReference>
<gene>
    <name evidence="5" type="ORF">GCM10009114_27770</name>
</gene>
<dbReference type="GO" id="GO:0016787">
    <property type="term" value="F:hydrolase activity"/>
    <property type="evidence" value="ECO:0007669"/>
    <property type="project" value="UniProtKB-KW"/>
</dbReference>
<comment type="caution">
    <text evidence="5">The sequence shown here is derived from an EMBL/GenBank/DDBJ whole genome shotgun (WGS) entry which is preliminary data.</text>
</comment>
<evidence type="ECO:0000256" key="1">
    <source>
        <dbReference type="SAM" id="SignalP"/>
    </source>
</evidence>
<accession>A0ABP3X1Z9</accession>
<dbReference type="Gene3D" id="2.70.98.10">
    <property type="match status" value="1"/>
</dbReference>
<keyword evidence="1" id="KW-0732">Signal</keyword>
<sequence length="689" mass="78096">MRLPISLVSFIILGLSTVIHAAEILVESPDKSIKLVFTDHNDLAQYKVVYNGNDIIKPSKLGFIFVNAPSFYKDFKLSEVSRNAVDLTWQQPWGEQRLIRDNHNEVVVKFTHTKDTDLSFNVRARVFDDGVGFRYEVAHQGDIAITRELTEFYLPDSHEAKAYWIPGQGRERYEYLYNQTPLNQVNKAHTPMTIEYPNGVHVAIHEAALIDYAGMSLTKQEMGKLTADLAPRADGVSVRKKGDFNTPWRTITIGDSAVDLINSYIALNLNEPNKLGDVSWVNPGKYIGIWWGMHIDKLSWGSGKKHGATTERTMAYMDFAAKHGFDGVLVEGWNVGWDGDWIANSELFSFTQSYPDFDIEKVTDYGKKIGVKLIGHHETSGGITNYEAQMEDGFALYQKVGVEQIKTGYVAHGQNLKRRDEKGIMRYEFTDSQDVVNHFIHNVSTAAKYHLSINTHESVKDTGLRRTYPNWISRESARGQEYNSGWAPPNPPNHIPVLAFTRMLAGPMDFTPGIFDLSYKRDHSGGPEWGNSEYLRPLSTIARQLAQYVVIYSPIQMAADLPENYENNLAPFQFIKDVPTDWELTKALQGEVGQFVVIARKEKQHRHYSGQDWYLGAITNEDARVIELTLDFLDENASYQAQIYRDGDKADYKTNPYDIIIENKDVKKGDKLSLKLAAAGGVAVRFKKR</sequence>